<accession>A0A2S9KDJ3</accession>
<dbReference type="OrthoDB" id="101857at2"/>
<sequence length="273" mass="31717">MTASDFPPIQLYQIAYSKQTLNEIEPGYLVLDNLGNERSDWYEYWPIRRFLQSQTLNESTFYGFFSTKFGNKTQLAYQQVTDFIRSHADATDVYLFSPQPDMGAFFLNVFEQGEVFDPGLIESYETLLKQIGLQLDLRSLIMDSRQIVFSNYFVARPAFWREWLAINELLFATCEGPDNPLKHALTQTTTYPGAAQRKVFLMERAASLLLTIKPQWRTKAANPFTMGWSMSRLREHPIDAYISDALKIALREQSFPEYLTALIDIRNRFTSFK</sequence>
<reference evidence="1 2" key="1">
    <citation type="submission" date="2018-03" db="EMBL/GenBank/DDBJ databases">
        <title>Comparative genomics illustrates the genes involved in a hyperalkaliphilic mechanisms of Serpentinomonas isolated from highly-alkaline calcium-rich serpentinized springs.</title>
        <authorList>
            <person name="Suzuki S."/>
            <person name="Ishii S."/>
            <person name="Walworth N."/>
            <person name="Bird L."/>
            <person name="Kuenen J.G."/>
            <person name="Nealson K.H."/>
        </authorList>
    </citation>
    <scope>NUCLEOTIDE SEQUENCE [LARGE SCALE GENOMIC DNA]</scope>
    <source>
        <strain evidence="1 2">83</strain>
    </source>
</reference>
<dbReference type="RefSeq" id="WP_105729916.1">
    <property type="nucleotide sequence ID" value="NZ_PVLR01000028.1"/>
</dbReference>
<evidence type="ECO:0000313" key="1">
    <source>
        <dbReference type="EMBL" id="PRD68510.1"/>
    </source>
</evidence>
<name>A0A2S9KDJ3_9BURK</name>
<gene>
    <name evidence="1" type="ORF">C6P61_10635</name>
</gene>
<comment type="caution">
    <text evidence="1">The sequence shown here is derived from an EMBL/GenBank/DDBJ whole genome shotgun (WGS) entry which is preliminary data.</text>
</comment>
<proteinExistence type="predicted"/>
<keyword evidence="2" id="KW-1185">Reference proteome</keyword>
<organism evidence="1 2">
    <name type="scientific">Malikia spinosa</name>
    <dbReference type="NCBI Taxonomy" id="86180"/>
    <lineage>
        <taxon>Bacteria</taxon>
        <taxon>Pseudomonadati</taxon>
        <taxon>Pseudomonadota</taxon>
        <taxon>Betaproteobacteria</taxon>
        <taxon>Burkholderiales</taxon>
        <taxon>Comamonadaceae</taxon>
        <taxon>Malikia</taxon>
    </lineage>
</organism>
<protein>
    <submittedName>
        <fullName evidence="1">Uncharacterized protein</fullName>
    </submittedName>
</protein>
<dbReference type="AlphaFoldDB" id="A0A2S9KDJ3"/>
<evidence type="ECO:0000313" key="2">
    <source>
        <dbReference type="Proteomes" id="UP000238326"/>
    </source>
</evidence>
<dbReference type="EMBL" id="PVLR01000028">
    <property type="protein sequence ID" value="PRD68510.1"/>
    <property type="molecule type" value="Genomic_DNA"/>
</dbReference>
<dbReference type="Proteomes" id="UP000238326">
    <property type="component" value="Unassembled WGS sequence"/>
</dbReference>